<dbReference type="RefSeq" id="WP_146861698.1">
    <property type="nucleotide sequence ID" value="NZ_BJTZ01000002.1"/>
</dbReference>
<evidence type="ECO:0000313" key="2">
    <source>
        <dbReference type="Proteomes" id="UP000321787"/>
    </source>
</evidence>
<reference evidence="1 2" key="1">
    <citation type="submission" date="2019-07" db="EMBL/GenBank/DDBJ databases">
        <title>Whole genome shotgun sequence of Aliivibrio fischeri NBRC 101058.</title>
        <authorList>
            <person name="Hosoyama A."/>
            <person name="Uohara A."/>
            <person name="Ohji S."/>
            <person name="Ichikawa N."/>
        </authorList>
    </citation>
    <scope>NUCLEOTIDE SEQUENCE [LARGE SCALE GENOMIC DNA]</scope>
    <source>
        <strain evidence="1 2">NBRC 101058</strain>
    </source>
</reference>
<dbReference type="InterPro" id="IPR009228">
    <property type="entry name" value="Capsid_scaffold_GpO"/>
</dbReference>
<proteinExistence type="predicted"/>
<sequence length="276" mass="29871">MFQSEPVCILTAGPTIDGRFIEQQVIDDMAETYDPKIYNARINEDHWSWGPKYGSVLSVEKRDNTLWAILKPNSALLASIEKGQLLHSSVEITPNFADTGKSYLSGLALTDEPASLGTTKIHLSADAQQKGIAFFSSGGTVGKELIEHQASDKSDDIGLLKKIKQLLSTNTEATSFSKSKESTQMDEEIKTLLTAQATQITALSSGLTALTSAVEALNATNEALDVEEPSTEDNTPLAEKVDELSIKFDGLVEKLSNLTDEDSRELAGLGGEEQYL</sequence>
<accession>A0A510UGX9</accession>
<dbReference type="AlphaFoldDB" id="A0A510UGX9"/>
<dbReference type="Pfam" id="PF05929">
    <property type="entry name" value="Phage_GPO"/>
    <property type="match status" value="1"/>
</dbReference>
<gene>
    <name evidence="1" type="ORF">AFI02nite_06170</name>
</gene>
<comment type="caution">
    <text evidence="1">The sequence shown here is derived from an EMBL/GenBank/DDBJ whole genome shotgun (WGS) entry which is preliminary data.</text>
</comment>
<protein>
    <submittedName>
        <fullName evidence="1">Phage capsid scaffolding protein</fullName>
    </submittedName>
</protein>
<evidence type="ECO:0000313" key="1">
    <source>
        <dbReference type="EMBL" id="GEK12581.1"/>
    </source>
</evidence>
<name>A0A510UGX9_ALIFS</name>
<dbReference type="EMBL" id="BJTZ01000002">
    <property type="protein sequence ID" value="GEK12581.1"/>
    <property type="molecule type" value="Genomic_DNA"/>
</dbReference>
<dbReference type="Proteomes" id="UP000321787">
    <property type="component" value="Unassembled WGS sequence"/>
</dbReference>
<organism evidence="1 2">
    <name type="scientific">Aliivibrio fischeri</name>
    <name type="common">Vibrio fischeri</name>
    <dbReference type="NCBI Taxonomy" id="668"/>
    <lineage>
        <taxon>Bacteria</taxon>
        <taxon>Pseudomonadati</taxon>
        <taxon>Pseudomonadota</taxon>
        <taxon>Gammaproteobacteria</taxon>
        <taxon>Vibrionales</taxon>
        <taxon>Vibrionaceae</taxon>
        <taxon>Aliivibrio</taxon>
    </lineage>
</organism>